<protein>
    <submittedName>
        <fullName evidence="2">Uncharacterized protein</fullName>
    </submittedName>
</protein>
<organism evidence="2 3">
    <name type="scientific">Streptomyces solicavernae</name>
    <dbReference type="NCBI Taxonomy" id="3043614"/>
    <lineage>
        <taxon>Bacteria</taxon>
        <taxon>Bacillati</taxon>
        <taxon>Actinomycetota</taxon>
        <taxon>Actinomycetes</taxon>
        <taxon>Kitasatosporales</taxon>
        <taxon>Streptomycetaceae</taxon>
        <taxon>Streptomyces</taxon>
    </lineage>
</organism>
<accession>A0ABT6RZQ3</accession>
<keyword evidence="1" id="KW-0812">Transmembrane</keyword>
<evidence type="ECO:0000313" key="3">
    <source>
        <dbReference type="Proteomes" id="UP001224661"/>
    </source>
</evidence>
<keyword evidence="1" id="KW-0472">Membrane</keyword>
<dbReference type="Proteomes" id="UP001224661">
    <property type="component" value="Unassembled WGS sequence"/>
</dbReference>
<reference evidence="2 3" key="1">
    <citation type="submission" date="2023-05" db="EMBL/GenBank/DDBJ databases">
        <title>Draft genome sequence of Streptomyces sp. B-S-A8 isolated from a cave soil in Thailand.</title>
        <authorList>
            <person name="Chamroensaksri N."/>
            <person name="Muangham S."/>
        </authorList>
    </citation>
    <scope>NUCLEOTIDE SEQUENCE [LARGE SCALE GENOMIC DNA]</scope>
    <source>
        <strain evidence="2 3">B-S-A8</strain>
    </source>
</reference>
<dbReference type="RefSeq" id="WP_282516382.1">
    <property type="nucleotide sequence ID" value="NZ_JASCIR010000034.1"/>
</dbReference>
<proteinExistence type="predicted"/>
<keyword evidence="1" id="KW-1133">Transmembrane helix</keyword>
<dbReference type="EMBL" id="JASCIR010000034">
    <property type="protein sequence ID" value="MDI3389909.1"/>
    <property type="molecule type" value="Genomic_DNA"/>
</dbReference>
<keyword evidence="3" id="KW-1185">Reference proteome</keyword>
<feature type="transmembrane region" description="Helical" evidence="1">
    <location>
        <begin position="25"/>
        <end position="46"/>
    </location>
</feature>
<evidence type="ECO:0000256" key="1">
    <source>
        <dbReference type="SAM" id="Phobius"/>
    </source>
</evidence>
<evidence type="ECO:0000313" key="2">
    <source>
        <dbReference type="EMBL" id="MDI3389909.1"/>
    </source>
</evidence>
<gene>
    <name evidence="2" type="ORF">QIS99_27500</name>
</gene>
<name>A0ABT6RZQ3_9ACTN</name>
<sequence>MGFGARAAGVAPALGAPPPDLVPAVAALLVGAVWAGALAVATVGAARAGATT</sequence>
<comment type="caution">
    <text evidence="2">The sequence shown here is derived from an EMBL/GenBank/DDBJ whole genome shotgun (WGS) entry which is preliminary data.</text>
</comment>